<proteinExistence type="predicted"/>
<dbReference type="Ensembl" id="ENSORLT00020021568.1">
    <property type="protein sequence ID" value="ENSORLP00020013956.1"/>
    <property type="gene ID" value="ENSORLG00020014917.1"/>
</dbReference>
<protein>
    <recommendedName>
        <fullName evidence="2">PDZ domain-containing protein</fullName>
    </recommendedName>
</protein>
<dbReference type="Pfam" id="PF00595">
    <property type="entry name" value="PDZ"/>
    <property type="match status" value="2"/>
</dbReference>
<sequence>MELCSCYSFNSSGKAGLGFSIVGGQDSARGQMGIFVKTIFSNGAAAADGRLQEEQSGLISVGDEVLSINGCSLEGLMHHDAWKIIKNADEGLSQLLLRRPMKDAPAQGILLTRNSCGSSPSQQVSELLGQHEGLA</sequence>
<reference evidence="3" key="3">
    <citation type="submission" date="2025-08" db="UniProtKB">
        <authorList>
            <consortium name="Ensembl"/>
        </authorList>
    </citation>
    <scope>IDENTIFICATION</scope>
    <source>
        <strain evidence="3">HNI</strain>
    </source>
</reference>
<dbReference type="Proteomes" id="UP000265180">
    <property type="component" value="Chromosome 9"/>
</dbReference>
<feature type="compositionally biased region" description="Polar residues" evidence="1">
    <location>
        <begin position="115"/>
        <end position="125"/>
    </location>
</feature>
<evidence type="ECO:0000313" key="4">
    <source>
        <dbReference type="Proteomes" id="UP000265180"/>
    </source>
</evidence>
<feature type="domain" description="PDZ" evidence="2">
    <location>
        <begin position="10"/>
        <end position="100"/>
    </location>
</feature>
<name>A0A3P9L010_ORYLA</name>
<reference evidence="3" key="4">
    <citation type="submission" date="2025-09" db="UniProtKB">
        <authorList>
            <consortium name="Ensembl"/>
        </authorList>
    </citation>
    <scope>IDENTIFICATION</scope>
    <source>
        <strain evidence="3">HNI</strain>
    </source>
</reference>
<dbReference type="PANTHER" id="PTHR11324">
    <property type="entry name" value="IL16-RELATED"/>
    <property type="match status" value="1"/>
</dbReference>
<reference key="1">
    <citation type="journal article" date="2007" name="Nature">
        <title>The medaka draft genome and insights into vertebrate genome evolution.</title>
        <authorList>
            <person name="Kasahara M."/>
            <person name="Naruse K."/>
            <person name="Sasaki S."/>
            <person name="Nakatani Y."/>
            <person name="Qu W."/>
            <person name="Ahsan B."/>
            <person name="Yamada T."/>
            <person name="Nagayasu Y."/>
            <person name="Doi K."/>
            <person name="Kasai Y."/>
            <person name="Jindo T."/>
            <person name="Kobayashi D."/>
            <person name="Shimada A."/>
            <person name="Toyoda A."/>
            <person name="Kuroki Y."/>
            <person name="Fujiyama A."/>
            <person name="Sasaki T."/>
            <person name="Shimizu A."/>
            <person name="Asakawa S."/>
            <person name="Shimizu N."/>
            <person name="Hashimoto S."/>
            <person name="Yang J."/>
            <person name="Lee Y."/>
            <person name="Matsushima K."/>
            <person name="Sugano S."/>
            <person name="Sakaizumi M."/>
            <person name="Narita T."/>
            <person name="Ohishi K."/>
            <person name="Haga S."/>
            <person name="Ohta F."/>
            <person name="Nomoto H."/>
            <person name="Nogata K."/>
            <person name="Morishita T."/>
            <person name="Endo T."/>
            <person name="Shin-I T."/>
            <person name="Takeda H."/>
            <person name="Morishita S."/>
            <person name="Kohara Y."/>
        </authorList>
    </citation>
    <scope>NUCLEOTIDE SEQUENCE [LARGE SCALE GENOMIC DNA]</scope>
    <source>
        <strain>Hd-rR</strain>
    </source>
</reference>
<dbReference type="PROSITE" id="PS50106">
    <property type="entry name" value="PDZ"/>
    <property type="match status" value="1"/>
</dbReference>
<dbReference type="SMART" id="SM00228">
    <property type="entry name" value="PDZ"/>
    <property type="match status" value="1"/>
</dbReference>
<dbReference type="InterPro" id="IPR036034">
    <property type="entry name" value="PDZ_sf"/>
</dbReference>
<organism evidence="3 4">
    <name type="scientific">Oryzias latipes</name>
    <name type="common">Japanese rice fish</name>
    <name type="synonym">Japanese killifish</name>
    <dbReference type="NCBI Taxonomy" id="8090"/>
    <lineage>
        <taxon>Eukaryota</taxon>
        <taxon>Metazoa</taxon>
        <taxon>Chordata</taxon>
        <taxon>Craniata</taxon>
        <taxon>Vertebrata</taxon>
        <taxon>Euteleostomi</taxon>
        <taxon>Actinopterygii</taxon>
        <taxon>Neopterygii</taxon>
        <taxon>Teleostei</taxon>
        <taxon>Neoteleostei</taxon>
        <taxon>Acanthomorphata</taxon>
        <taxon>Ovalentaria</taxon>
        <taxon>Atherinomorphae</taxon>
        <taxon>Beloniformes</taxon>
        <taxon>Adrianichthyidae</taxon>
        <taxon>Oryziinae</taxon>
        <taxon>Oryzias</taxon>
    </lineage>
</organism>
<dbReference type="AlphaFoldDB" id="A0A3P9L010"/>
<dbReference type="InterPro" id="IPR001478">
    <property type="entry name" value="PDZ"/>
</dbReference>
<evidence type="ECO:0000313" key="3">
    <source>
        <dbReference type="Ensembl" id="ENSORLP00020013956.1"/>
    </source>
</evidence>
<accession>A0A3P9L010</accession>
<dbReference type="SUPFAM" id="SSF50156">
    <property type="entry name" value="PDZ domain-like"/>
    <property type="match status" value="1"/>
</dbReference>
<feature type="region of interest" description="Disordered" evidence="1">
    <location>
        <begin position="115"/>
        <end position="135"/>
    </location>
</feature>
<evidence type="ECO:0000256" key="1">
    <source>
        <dbReference type="SAM" id="MobiDB-lite"/>
    </source>
</evidence>
<dbReference type="PANTHER" id="PTHR11324:SF16">
    <property type="entry name" value="PDZ DOMAIN-CONTAINING PROTEIN 2"/>
    <property type="match status" value="1"/>
</dbReference>
<reference evidence="3 4" key="2">
    <citation type="submission" date="2017-04" db="EMBL/GenBank/DDBJ databases">
        <title>CpG methylation of centromeres and impact of large insertions on vertebrate speciation.</title>
        <authorList>
            <person name="Ichikawa K."/>
            <person name="Yoshimura J."/>
            <person name="Morishita S."/>
        </authorList>
    </citation>
    <scope>NUCLEOTIDE SEQUENCE</scope>
    <source>
        <strain evidence="3 4">HNI</strain>
    </source>
</reference>
<dbReference type="Gene3D" id="2.30.42.10">
    <property type="match status" value="1"/>
</dbReference>
<evidence type="ECO:0000259" key="2">
    <source>
        <dbReference type="PROSITE" id="PS50106"/>
    </source>
</evidence>